<comment type="caution">
    <text evidence="3">The sequence shown here is derived from an EMBL/GenBank/DDBJ whole genome shotgun (WGS) entry which is preliminary data.</text>
</comment>
<evidence type="ECO:0000256" key="2">
    <source>
        <dbReference type="SAM" id="MobiDB-lite"/>
    </source>
</evidence>
<protein>
    <submittedName>
        <fullName evidence="3">E1-E2 ATPase family protein</fullName>
    </submittedName>
</protein>
<dbReference type="PANTHER" id="PTHR48085">
    <property type="entry name" value="CADMIUM/ZINC-TRANSPORTING ATPASE HMA2-RELATED"/>
    <property type="match status" value="1"/>
</dbReference>
<gene>
    <name evidence="3" type="ORF">I553_5919</name>
</gene>
<evidence type="ECO:0000256" key="1">
    <source>
        <dbReference type="ARBA" id="ARBA00006024"/>
    </source>
</evidence>
<dbReference type="EMBL" id="JAOB01000042">
    <property type="protein sequence ID" value="EUA42060.1"/>
    <property type="molecule type" value="Genomic_DNA"/>
</dbReference>
<feature type="region of interest" description="Disordered" evidence="2">
    <location>
        <begin position="150"/>
        <end position="176"/>
    </location>
</feature>
<organism evidence="3">
    <name type="scientific">Mycobacterium xenopi 4042</name>
    <dbReference type="NCBI Taxonomy" id="1299334"/>
    <lineage>
        <taxon>Bacteria</taxon>
        <taxon>Bacillati</taxon>
        <taxon>Actinomycetota</taxon>
        <taxon>Actinomycetes</taxon>
        <taxon>Mycobacteriales</taxon>
        <taxon>Mycobacteriaceae</taxon>
        <taxon>Mycobacterium</taxon>
    </lineage>
</organism>
<dbReference type="InterPro" id="IPR051014">
    <property type="entry name" value="Cation_Transport_ATPase_IB"/>
</dbReference>
<proteinExistence type="inferred from homology"/>
<name>X8BG63_MYCXE</name>
<reference evidence="3" key="1">
    <citation type="submission" date="2014-01" db="EMBL/GenBank/DDBJ databases">
        <authorList>
            <person name="Brown-Elliot B."/>
            <person name="Wallace R."/>
            <person name="Lenaerts A."/>
            <person name="Ordway D."/>
            <person name="DeGroote M.A."/>
            <person name="Parker T."/>
            <person name="Sizemore C."/>
            <person name="Tallon L.J."/>
            <person name="Sadzewicz L.K."/>
            <person name="Sengamalay N."/>
            <person name="Fraser C.M."/>
            <person name="Hine E."/>
            <person name="Shefchek K.A."/>
            <person name="Das S.P."/>
            <person name="Tettelin H."/>
        </authorList>
    </citation>
    <scope>NUCLEOTIDE SEQUENCE [LARGE SCALE GENOMIC DNA]</scope>
    <source>
        <strain evidence="3">4042</strain>
    </source>
</reference>
<dbReference type="PATRIC" id="fig|1299334.3.peg.4086"/>
<dbReference type="GO" id="GO:0015086">
    <property type="term" value="F:cadmium ion transmembrane transporter activity"/>
    <property type="evidence" value="ECO:0007669"/>
    <property type="project" value="TreeGrafter"/>
</dbReference>
<evidence type="ECO:0000313" key="3">
    <source>
        <dbReference type="EMBL" id="EUA42060.1"/>
    </source>
</evidence>
<dbReference type="PANTHER" id="PTHR48085:SF5">
    <property type="entry name" value="CADMIUM_ZINC-TRANSPORTING ATPASE HMA4-RELATED"/>
    <property type="match status" value="1"/>
</dbReference>
<sequence length="176" mass="19019">MGTLMTIAAAGAVALGQVGEAAMLAFLFSISEGLEEYAVARTRRGLRALLSLVPDQATVLREGIETVVAAADLRVGDQMIVKPGNAWLPTASFVPGAQPWTSQRSLANRCRSRPDPVTTCSPPRSTARECCRCRSPRPQRTTRWRASCTSWKPNRPAKAPASGWPIASRDRWCPAS</sequence>
<dbReference type="Gene3D" id="2.70.150.10">
    <property type="entry name" value="Calcium-transporting ATPase, cytoplasmic transduction domain A"/>
    <property type="match status" value="1"/>
</dbReference>
<comment type="similarity">
    <text evidence="1">Belongs to the cation transport ATPase (P-type) (TC 3.A.3) family. Type IB subfamily.</text>
</comment>
<dbReference type="AlphaFoldDB" id="X8BG63"/>
<accession>X8BG63</accession>
<dbReference type="GO" id="GO:0016020">
    <property type="term" value="C:membrane"/>
    <property type="evidence" value="ECO:0007669"/>
    <property type="project" value="TreeGrafter"/>
</dbReference>